<dbReference type="PANTHER" id="PTHR34144">
    <property type="entry name" value="CHROMOSOME 8, WHOLE GENOME SHOTGUN SEQUENCE"/>
    <property type="match status" value="1"/>
</dbReference>
<protein>
    <recommendedName>
        <fullName evidence="3">Dihydrodipicolinate synthase</fullName>
    </recommendedName>
</protein>
<organism evidence="1 2">
    <name type="scientific">Phomopsis amygdali</name>
    <name type="common">Fusicoccum amygdali</name>
    <dbReference type="NCBI Taxonomy" id="1214568"/>
    <lineage>
        <taxon>Eukaryota</taxon>
        <taxon>Fungi</taxon>
        <taxon>Dikarya</taxon>
        <taxon>Ascomycota</taxon>
        <taxon>Pezizomycotina</taxon>
        <taxon>Sordariomycetes</taxon>
        <taxon>Sordariomycetidae</taxon>
        <taxon>Diaporthales</taxon>
        <taxon>Diaporthaceae</taxon>
        <taxon>Diaporthe</taxon>
    </lineage>
</organism>
<dbReference type="PANTHER" id="PTHR34144:SF7">
    <property type="entry name" value="EXPORT PROTEIN (CAP59), PUTATIVE (AFU_ORTHOLOGUE AFUA_7G05020)-RELATED"/>
    <property type="match status" value="1"/>
</dbReference>
<sequence length="797" mass="87643">MASDSILPVGTHTLNMAPSKIPPSGVWCPAVTLFNPDTDTLELESQAKYYSYLAKSGLTGLVILGTNAETFLLTREERKELLATARKALGPDYPIMAGVGGHSTRQVLEFIDDAAAAGANYVLCLPPGYFGKQTTPAVIERFFDDVAAESKLPIVIYNFPGVCNGIDLDSGTITKLARKHANIVGVKLTCGSVAKIVRLAAVLPPDEFATFGGQSDFLLGGLQSGSAGCIAGFANVFPRSISRIYRLWQEGKTDEALALHRKAALAEQPCKSGIAAVKYAASIHSAKFAGLGDEADKFKPRRPYLEPSADEKKVIQETLKELAEIEAGLAPLEASGSCRGQDSLLLLPADHYDHTIPLAMIISSRLLLRRLRQRRRPLLSLLLFLFTIDVILLLRHRPRTSRVTIPSLERHGLRSDMAAPGAAGNETFFIVSVHRNTGDILPAWSSAVLALIDHLGPENVYFSALESGSQDDTKDKLTALKARLDARHVPNTVTLGQTVWQQLDEMWARPAPDAPRQEGWIWNQEDNVYDLRRITYLARERNRAMEPMRELQERQGVTFDKVLWLNDVIFDVEDFLTLLHTRGGAYAAACSMDYKRPPGYYDTFALRDGDGRKTASNYWPWFQGGPSRAAALRSEPVRVASCWNGMVIFDAAPFLSSADDGPPLRFRAIPDALADLHLEGSECCLVHADNPLSAAAAGGVWLNPNVRVGYSVPAYNAVRARHGEQFPGAWATVAGAWANRWLRWRGSLSHHVEGATVAKRLRQWVADAPEGEPRREPGVSCLINEKQIMWMNGWRHL</sequence>
<dbReference type="SMART" id="SM01130">
    <property type="entry name" value="DHDPS"/>
    <property type="match status" value="1"/>
</dbReference>
<reference evidence="1" key="1">
    <citation type="submission" date="2023-06" db="EMBL/GenBank/DDBJ databases">
        <authorList>
            <person name="Noh H."/>
        </authorList>
    </citation>
    <scope>NUCLEOTIDE SEQUENCE</scope>
    <source>
        <strain evidence="1">DUCC20226</strain>
    </source>
</reference>
<gene>
    <name evidence="1" type="ORF">N8I77_003913</name>
</gene>
<evidence type="ECO:0000313" key="2">
    <source>
        <dbReference type="Proteomes" id="UP001265746"/>
    </source>
</evidence>
<dbReference type="CDD" id="cd00408">
    <property type="entry name" value="DHDPS-like"/>
    <property type="match status" value="1"/>
</dbReference>
<dbReference type="SUPFAM" id="SSF51569">
    <property type="entry name" value="Aldolase"/>
    <property type="match status" value="1"/>
</dbReference>
<dbReference type="EMBL" id="JAUJFL010000002">
    <property type="protein sequence ID" value="KAK2610487.1"/>
    <property type="molecule type" value="Genomic_DNA"/>
</dbReference>
<dbReference type="AlphaFoldDB" id="A0AAD9SJW5"/>
<comment type="caution">
    <text evidence="1">The sequence shown here is derived from an EMBL/GenBank/DDBJ whole genome shotgun (WGS) entry which is preliminary data.</text>
</comment>
<dbReference type="InterPro" id="IPR002220">
    <property type="entry name" value="DapA-like"/>
</dbReference>
<dbReference type="Gene3D" id="3.20.20.70">
    <property type="entry name" value="Aldolase class I"/>
    <property type="match status" value="1"/>
</dbReference>
<dbReference type="PRINTS" id="PR00146">
    <property type="entry name" value="DHPICSNTHASE"/>
</dbReference>
<proteinExistence type="predicted"/>
<evidence type="ECO:0008006" key="3">
    <source>
        <dbReference type="Google" id="ProtNLM"/>
    </source>
</evidence>
<dbReference type="GO" id="GO:0016829">
    <property type="term" value="F:lyase activity"/>
    <property type="evidence" value="ECO:0007669"/>
    <property type="project" value="InterPro"/>
</dbReference>
<name>A0AAD9SJW5_PHOAM</name>
<accession>A0AAD9SJW5</accession>
<keyword evidence="2" id="KW-1185">Reference proteome</keyword>
<dbReference type="Pfam" id="PF00701">
    <property type="entry name" value="DHDPS"/>
    <property type="match status" value="1"/>
</dbReference>
<evidence type="ECO:0000313" key="1">
    <source>
        <dbReference type="EMBL" id="KAK2610487.1"/>
    </source>
</evidence>
<dbReference type="InterPro" id="IPR013785">
    <property type="entry name" value="Aldolase_TIM"/>
</dbReference>
<dbReference type="Proteomes" id="UP001265746">
    <property type="component" value="Unassembled WGS sequence"/>
</dbReference>
<dbReference type="InterPro" id="IPR021047">
    <property type="entry name" value="Mannosyltransferase_CMT1"/>
</dbReference>
<dbReference type="Pfam" id="PF11735">
    <property type="entry name" value="CAP59_mtransfer"/>
    <property type="match status" value="1"/>
</dbReference>